<protein>
    <recommendedName>
        <fullName evidence="1">DUF4422 domain-containing protein</fullName>
    </recommendedName>
</protein>
<comment type="caution">
    <text evidence="2">The sequence shown here is derived from an EMBL/GenBank/DDBJ whole genome shotgun (WGS) entry which is preliminary data.</text>
</comment>
<evidence type="ECO:0000259" key="1">
    <source>
        <dbReference type="Pfam" id="PF14393"/>
    </source>
</evidence>
<dbReference type="EMBL" id="NIPR01000034">
    <property type="protein sequence ID" value="PMD68824.1"/>
    <property type="molecule type" value="Genomic_DNA"/>
</dbReference>
<proteinExistence type="predicted"/>
<evidence type="ECO:0000313" key="3">
    <source>
        <dbReference type="Proteomes" id="UP000235649"/>
    </source>
</evidence>
<dbReference type="OrthoDB" id="9798746at2"/>
<dbReference type="Pfam" id="PF14393">
    <property type="entry name" value="DUF4422"/>
    <property type="match status" value="1"/>
</dbReference>
<sequence>MSNIKILVASHKYVSMPEDRNVYLPVLVGAGSNYKKGIDFQRDDDGENISYKNPNYNELTAIYWAWKNLKDTDVVGLVHYRRLFSIDKNDIPICRKDIEELLLDNDVILPKKRKYYIETNRSHYIHAHNELPLDELRKIIKNEYSEYLQYFDNVMNRRSAHMFNMFIMKKKYFESYSKFIFNVLSKLEHRIDISNYSIQESRVYGYLSELLMDVWLEKNKIKYKEINWYQTGDKHILKKIFFFLCRKFGVGYTHTHF</sequence>
<dbReference type="Proteomes" id="UP000235649">
    <property type="component" value="Unassembled WGS sequence"/>
</dbReference>
<reference evidence="2 3" key="1">
    <citation type="submission" date="2017-05" db="EMBL/GenBank/DDBJ databases">
        <title>Lactobacillus nurukis nov., sp. nov., isolated from nuruk.</title>
        <authorList>
            <person name="Kim S.-J."/>
        </authorList>
    </citation>
    <scope>NUCLEOTIDE SEQUENCE [LARGE SCALE GENOMIC DNA]</scope>
    <source>
        <strain evidence="2 3">SYF10-1a</strain>
    </source>
</reference>
<name>A0A2N7AT14_9LACO</name>
<dbReference type="AlphaFoldDB" id="A0A2N7AT14"/>
<gene>
    <name evidence="2" type="ORF">CBP76_08980</name>
</gene>
<organism evidence="2 3">
    <name type="scientific">Companilactobacillus nuruki</name>
    <dbReference type="NCBI Taxonomy" id="1993540"/>
    <lineage>
        <taxon>Bacteria</taxon>
        <taxon>Bacillati</taxon>
        <taxon>Bacillota</taxon>
        <taxon>Bacilli</taxon>
        <taxon>Lactobacillales</taxon>
        <taxon>Lactobacillaceae</taxon>
        <taxon>Companilactobacillus</taxon>
    </lineage>
</organism>
<dbReference type="RefSeq" id="WP_102196564.1">
    <property type="nucleotide sequence ID" value="NZ_NIPR01000034.1"/>
</dbReference>
<accession>A0A2N7AT14</accession>
<keyword evidence="3" id="KW-1185">Reference proteome</keyword>
<dbReference type="InterPro" id="IPR025536">
    <property type="entry name" value="DUF4422"/>
</dbReference>
<evidence type="ECO:0000313" key="2">
    <source>
        <dbReference type="EMBL" id="PMD68824.1"/>
    </source>
</evidence>
<feature type="domain" description="DUF4422" evidence="1">
    <location>
        <begin position="5"/>
        <end position="220"/>
    </location>
</feature>